<dbReference type="GeneID" id="103339209"/>
<feature type="domain" description="FAR1" evidence="2">
    <location>
        <begin position="84"/>
        <end position="174"/>
    </location>
</feature>
<dbReference type="PANTHER" id="PTHR47718">
    <property type="entry name" value="OS01G0519700 PROTEIN"/>
    <property type="match status" value="1"/>
</dbReference>
<accession>A0ABM0PK04</accession>
<sequence>MYAKASKTNGIQGQNSVPNSEGYFAEAESLEETENVPSLQILDSRTEESTEKSRQFEYDGLNFQNMSIADLVEREFAKFEEAERFYCNYALAIGFSIRRSRLRRSEGGVVMGRQWVCSKEGSRSKKWMNRYDMVRTPRKETRENCHATFAVKYCPKRDAYIVTKFVKEHSHRLTNSREVPFLRSHRYVTESNIAQSMSMRKASIKTNRTYDYMVDQASGYMKVGFTSKDLYNMIDFERRQVVLDGDAQAAISYMNAKAIADLECFCMFSVDEENRLANLFWRDSQSLHDYYCFGDVVIFDSTYKTNVLKTFLTSIKDKKPVSIVMDRDEAMRVAIDEVFPDAHHRLCTWHIMRNVNTNVNNPEIVREFSYCVHGGLTPVAFEQYWQQMIDTYDLKGDWIEMMYRKRKRWAEAYCSG</sequence>
<feature type="compositionally biased region" description="Polar residues" evidence="1">
    <location>
        <begin position="1"/>
        <end position="19"/>
    </location>
</feature>
<evidence type="ECO:0000313" key="4">
    <source>
        <dbReference type="Proteomes" id="UP000694861"/>
    </source>
</evidence>
<dbReference type="Proteomes" id="UP000694861">
    <property type="component" value="Linkage group LG8"/>
</dbReference>
<feature type="domain" description="MULE transposase" evidence="3">
    <location>
        <begin position="309"/>
        <end position="354"/>
    </location>
</feature>
<feature type="compositionally biased region" description="Basic and acidic residues" evidence="1">
    <location>
        <begin position="44"/>
        <end position="54"/>
    </location>
</feature>
<name>A0ABM0PK04_PRUMU</name>
<protein>
    <submittedName>
        <fullName evidence="5">Protein FAR1-RELATED SEQUENCE 5-like</fullName>
    </submittedName>
</protein>
<dbReference type="InterPro" id="IPR004330">
    <property type="entry name" value="FAR1_DNA_bnd_dom"/>
</dbReference>
<evidence type="ECO:0000259" key="3">
    <source>
        <dbReference type="Pfam" id="PF10551"/>
    </source>
</evidence>
<gene>
    <name evidence="5" type="primary">LOC103339209</name>
</gene>
<reference evidence="4" key="1">
    <citation type="journal article" date="2012" name="Nat. Commun.">
        <title>The genome of Prunus mume.</title>
        <authorList>
            <person name="Zhang Q."/>
            <person name="Chen W."/>
            <person name="Sun L."/>
            <person name="Zhao F."/>
            <person name="Huang B."/>
            <person name="Yang W."/>
            <person name="Tao Y."/>
            <person name="Wang J."/>
            <person name="Yuan Z."/>
            <person name="Fan G."/>
            <person name="Xing Z."/>
            <person name="Han C."/>
            <person name="Pan H."/>
            <person name="Zhong X."/>
            <person name="Shi W."/>
            <person name="Liang X."/>
            <person name="Du D."/>
            <person name="Sun F."/>
            <person name="Xu Z."/>
            <person name="Hao R."/>
            <person name="Lv T."/>
            <person name="Lv Y."/>
            <person name="Zheng Z."/>
            <person name="Sun M."/>
            <person name="Luo L."/>
            <person name="Cai M."/>
            <person name="Gao Y."/>
            <person name="Wang J."/>
            <person name="Yin Y."/>
            <person name="Xu X."/>
            <person name="Cheng T."/>
            <person name="Wang J."/>
        </authorList>
    </citation>
    <scope>NUCLEOTIDE SEQUENCE [LARGE SCALE GENOMIC DNA]</scope>
</reference>
<dbReference type="Pfam" id="PF03101">
    <property type="entry name" value="FAR1"/>
    <property type="match status" value="1"/>
</dbReference>
<dbReference type="InterPro" id="IPR018289">
    <property type="entry name" value="MULE_transposase_dom"/>
</dbReference>
<proteinExistence type="predicted"/>
<evidence type="ECO:0000256" key="1">
    <source>
        <dbReference type="SAM" id="MobiDB-lite"/>
    </source>
</evidence>
<dbReference type="RefSeq" id="XP_008240714.2">
    <property type="nucleotide sequence ID" value="XM_008242492.2"/>
</dbReference>
<dbReference type="Pfam" id="PF10551">
    <property type="entry name" value="MULE"/>
    <property type="match status" value="1"/>
</dbReference>
<evidence type="ECO:0000313" key="5">
    <source>
        <dbReference type="RefSeq" id="XP_008240714.2"/>
    </source>
</evidence>
<keyword evidence="4" id="KW-1185">Reference proteome</keyword>
<evidence type="ECO:0000259" key="2">
    <source>
        <dbReference type="Pfam" id="PF03101"/>
    </source>
</evidence>
<feature type="region of interest" description="Disordered" evidence="1">
    <location>
        <begin position="1"/>
        <end position="54"/>
    </location>
</feature>
<dbReference type="PANTHER" id="PTHR47718:SF15">
    <property type="entry name" value="PROTEIN FAR1-RELATED SEQUENCE 5-LIKE"/>
    <property type="match status" value="1"/>
</dbReference>
<reference evidence="5" key="2">
    <citation type="submission" date="2025-08" db="UniProtKB">
        <authorList>
            <consortium name="RefSeq"/>
        </authorList>
    </citation>
    <scope>IDENTIFICATION</scope>
</reference>
<organism evidence="4 5">
    <name type="scientific">Prunus mume</name>
    <name type="common">Japanese apricot</name>
    <name type="synonym">Armeniaca mume</name>
    <dbReference type="NCBI Taxonomy" id="102107"/>
    <lineage>
        <taxon>Eukaryota</taxon>
        <taxon>Viridiplantae</taxon>
        <taxon>Streptophyta</taxon>
        <taxon>Embryophyta</taxon>
        <taxon>Tracheophyta</taxon>
        <taxon>Spermatophyta</taxon>
        <taxon>Magnoliopsida</taxon>
        <taxon>eudicotyledons</taxon>
        <taxon>Gunneridae</taxon>
        <taxon>Pentapetalae</taxon>
        <taxon>rosids</taxon>
        <taxon>fabids</taxon>
        <taxon>Rosales</taxon>
        <taxon>Rosaceae</taxon>
        <taxon>Amygdaloideae</taxon>
        <taxon>Amygdaleae</taxon>
        <taxon>Prunus</taxon>
    </lineage>
</organism>